<comment type="caution">
    <text evidence="1">The sequence shown here is derived from an EMBL/GenBank/DDBJ whole genome shotgun (WGS) entry which is preliminary data.</text>
</comment>
<dbReference type="Pfam" id="PF07023">
    <property type="entry name" value="DUF1315"/>
    <property type="match status" value="1"/>
</dbReference>
<dbReference type="PATRIC" id="fig|1401327.3.peg.2464"/>
<gene>
    <name evidence="1" type="ORF">WRSd3_02657</name>
</gene>
<organism evidence="1 2">
    <name type="scientific">Shigella dysenteriae WRSd3</name>
    <dbReference type="NCBI Taxonomy" id="1401327"/>
    <lineage>
        <taxon>Bacteria</taxon>
        <taxon>Pseudomonadati</taxon>
        <taxon>Pseudomonadota</taxon>
        <taxon>Gammaproteobacteria</taxon>
        <taxon>Enterobacterales</taxon>
        <taxon>Enterobacteriaceae</taxon>
        <taxon>Shigella</taxon>
    </lineage>
</organism>
<evidence type="ECO:0000313" key="2">
    <source>
        <dbReference type="Proteomes" id="UP000017944"/>
    </source>
</evidence>
<protein>
    <submittedName>
        <fullName evidence="1">General negative regulator of transcription subunit 1</fullName>
    </submittedName>
</protein>
<proteinExistence type="predicted"/>
<dbReference type="AlphaFoldDB" id="A0A090NF78"/>
<dbReference type="Proteomes" id="UP000017944">
    <property type="component" value="Unassembled WGS sequence"/>
</dbReference>
<dbReference type="EMBL" id="AXUT01000215">
    <property type="protein sequence ID" value="ESU78737.1"/>
    <property type="molecule type" value="Genomic_DNA"/>
</dbReference>
<evidence type="ECO:0000313" key="1">
    <source>
        <dbReference type="EMBL" id="ESU78737.1"/>
    </source>
</evidence>
<reference evidence="1 2" key="1">
    <citation type="submission" date="2013-10" db="EMBL/GenBank/DDBJ databases">
        <title>Draft genomes and the virulence plasmids of Sd1617 vaccine constructs: WRSd3 and WRSd5.</title>
        <authorList>
            <person name="Aksomboon Vongsawan A."/>
            <person name="Venkatesan M.M."/>
            <person name="Vaisvil B."/>
            <person name="Emel G."/>
            <person name="Kepatral V."/>
            <person name="Sethabutr O."/>
            <person name="Serichantalergs O."/>
            <person name="Mason C."/>
        </authorList>
    </citation>
    <scope>NUCLEOTIDE SEQUENCE [LARGE SCALE GENOMIC DNA]</scope>
    <source>
        <strain evidence="1 2">WRSd3</strain>
    </source>
</reference>
<name>A0A090NF78_SHIDY</name>
<sequence>MKKRFSNLFHRSGKIMNLDDIINSMTPEVYQRLSTAVELGKWPDGVALTEEQKENCLQLVMLWQARHNTEAQHMTIDTYGQMVMKSKQQLKEDFGISAKPIAMFK</sequence>
<dbReference type="InterPro" id="IPR009749">
    <property type="entry name" value="DUF1315"/>
</dbReference>
<accession>A0A090NF78</accession>